<evidence type="ECO:0000256" key="5">
    <source>
        <dbReference type="ARBA" id="ARBA00022490"/>
    </source>
</evidence>
<dbReference type="Gene3D" id="3.40.525.10">
    <property type="entry name" value="CRAL-TRIO lipid binding domain"/>
    <property type="match status" value="1"/>
</dbReference>
<feature type="domain" description="GOLD" evidence="12">
    <location>
        <begin position="282"/>
        <end position="416"/>
    </location>
</feature>
<keyword evidence="4" id="KW-0813">Transport</keyword>
<dbReference type="GO" id="GO:0051301">
    <property type="term" value="P:cell division"/>
    <property type="evidence" value="ECO:0007669"/>
    <property type="project" value="UniProtKB-KW"/>
</dbReference>
<evidence type="ECO:0000313" key="14">
    <source>
        <dbReference type="RefSeq" id="XP_011095081.1"/>
    </source>
</evidence>
<dbReference type="SMART" id="SM00516">
    <property type="entry name" value="SEC14"/>
    <property type="match status" value="1"/>
</dbReference>
<dbReference type="SUPFAM" id="SSF101576">
    <property type="entry name" value="Supernatant protein factor (SPF), C-terminal domain"/>
    <property type="match status" value="1"/>
</dbReference>
<feature type="region of interest" description="Disordered" evidence="10">
    <location>
        <begin position="1"/>
        <end position="25"/>
    </location>
</feature>
<dbReference type="KEGG" id="sind:105174619"/>
<evidence type="ECO:0000256" key="9">
    <source>
        <dbReference type="ARBA" id="ARBA00023306"/>
    </source>
</evidence>
<dbReference type="Gene3D" id="1.10.8.20">
    <property type="entry name" value="N-terminal domain of phosphatidylinositol transfer protein sec14p"/>
    <property type="match status" value="1"/>
</dbReference>
<keyword evidence="6" id="KW-0132">Cell division</keyword>
<gene>
    <name evidence="14" type="primary">LOC105174619</name>
</gene>
<dbReference type="SMART" id="SM01100">
    <property type="entry name" value="CRAL_TRIO_N"/>
    <property type="match status" value="1"/>
</dbReference>
<keyword evidence="8" id="KW-0472">Membrane</keyword>
<feature type="compositionally biased region" description="Polar residues" evidence="10">
    <location>
        <begin position="9"/>
        <end position="23"/>
    </location>
</feature>
<dbReference type="RefSeq" id="XP_011095081.1">
    <property type="nucleotide sequence ID" value="XM_011096779.2"/>
</dbReference>
<sequence length="422" mass="47741">MDMEAAATSPLSLQENQTPQISSPKPFKRSFVASLMEAAALRTPSFKEDTYFISHLKNSEKRALLELKDKLMSVHGPDSMWGIPLLGNADERADVILLKFLRARDFKVQDSLTMLLKCLGWRKEFGADVVLEEELGFKELEGVVAYMHGYDREGHPVCYNAYGVFKDKEMYERIFGNDEKLKKFLRWRVQVLERGIKLLQFKAGGVNSIIQVTDLKDMPKRELREASNHILSLFQDNYPEMVARKIFVNVPWYFSLLYSVFSPFLTQRTKSKFVISKEGNAAETLYKFIRPEDIPVQYGGLSRPNDKLNGPPKPASEFTVKGGEKVNIQIEGIETGATITWDIVVGGWELEYSAEFVPNAEGSYTVAVEKQRHVAADEEAIHNSYTAGEAGKLVLSVDNTASRKRKVAAYRYIVRKTAASII</sequence>
<evidence type="ECO:0000256" key="3">
    <source>
        <dbReference type="ARBA" id="ARBA00007155"/>
    </source>
</evidence>
<dbReference type="Gene3D" id="2.60.120.680">
    <property type="entry name" value="GOLD domain"/>
    <property type="match status" value="1"/>
</dbReference>
<evidence type="ECO:0000256" key="8">
    <source>
        <dbReference type="ARBA" id="ARBA00023136"/>
    </source>
</evidence>
<dbReference type="PANTHER" id="PTHR45932:SF4">
    <property type="entry name" value="PATELLIN-6"/>
    <property type="match status" value="1"/>
</dbReference>
<dbReference type="SUPFAM" id="SSF46938">
    <property type="entry name" value="CRAL/TRIO N-terminal domain"/>
    <property type="match status" value="1"/>
</dbReference>
<organism evidence="13 14">
    <name type="scientific">Sesamum indicum</name>
    <name type="common">Oriental sesame</name>
    <name type="synonym">Sesamum orientale</name>
    <dbReference type="NCBI Taxonomy" id="4182"/>
    <lineage>
        <taxon>Eukaryota</taxon>
        <taxon>Viridiplantae</taxon>
        <taxon>Streptophyta</taxon>
        <taxon>Embryophyta</taxon>
        <taxon>Tracheophyta</taxon>
        <taxon>Spermatophyta</taxon>
        <taxon>Magnoliopsida</taxon>
        <taxon>eudicotyledons</taxon>
        <taxon>Gunneridae</taxon>
        <taxon>Pentapetalae</taxon>
        <taxon>asterids</taxon>
        <taxon>lamiids</taxon>
        <taxon>Lamiales</taxon>
        <taxon>Pedaliaceae</taxon>
        <taxon>Sesamum</taxon>
    </lineage>
</organism>
<dbReference type="Gramene" id="SIN_1011029.t">
    <property type="protein sequence ID" value="SIN_1011029.t"/>
    <property type="gene ID" value="SIN_1011029"/>
</dbReference>
<evidence type="ECO:0000313" key="13">
    <source>
        <dbReference type="Proteomes" id="UP000504604"/>
    </source>
</evidence>
<dbReference type="Pfam" id="PF00650">
    <property type="entry name" value="CRAL_TRIO"/>
    <property type="match status" value="1"/>
</dbReference>
<keyword evidence="13" id="KW-1185">Reference proteome</keyword>
<name>A0A6I9UB51_SESIN</name>
<dbReference type="InterPro" id="IPR036273">
    <property type="entry name" value="CRAL/TRIO_N_dom_sf"/>
</dbReference>
<dbReference type="InterPro" id="IPR036865">
    <property type="entry name" value="CRAL-TRIO_dom_sf"/>
</dbReference>
<keyword evidence="9" id="KW-0131">Cell cycle</keyword>
<proteinExistence type="inferred from homology"/>
<dbReference type="InParanoid" id="A0A6I9UB51"/>
<evidence type="ECO:0000259" key="12">
    <source>
        <dbReference type="PROSITE" id="PS50866"/>
    </source>
</evidence>
<evidence type="ECO:0000256" key="4">
    <source>
        <dbReference type="ARBA" id="ARBA00022448"/>
    </source>
</evidence>
<dbReference type="SUPFAM" id="SSF52087">
    <property type="entry name" value="CRAL/TRIO domain"/>
    <property type="match status" value="1"/>
</dbReference>
<dbReference type="Pfam" id="PF25099">
    <property type="entry name" value="GOLD_PATL1_C"/>
    <property type="match status" value="1"/>
</dbReference>
<reference evidence="14" key="1">
    <citation type="submission" date="2025-08" db="UniProtKB">
        <authorList>
            <consortium name="RefSeq"/>
        </authorList>
    </citation>
    <scope>IDENTIFICATION</scope>
</reference>
<dbReference type="AlphaFoldDB" id="A0A6I9UB51"/>
<evidence type="ECO:0000256" key="10">
    <source>
        <dbReference type="SAM" id="MobiDB-lite"/>
    </source>
</evidence>
<evidence type="ECO:0000256" key="6">
    <source>
        <dbReference type="ARBA" id="ARBA00022618"/>
    </source>
</evidence>
<evidence type="ECO:0000256" key="2">
    <source>
        <dbReference type="ARBA" id="ARBA00004496"/>
    </source>
</evidence>
<accession>A0A6I9UB51</accession>
<dbReference type="Pfam" id="PF03765">
    <property type="entry name" value="CRAL_TRIO_N"/>
    <property type="match status" value="1"/>
</dbReference>
<evidence type="ECO:0000256" key="1">
    <source>
        <dbReference type="ARBA" id="ARBA00004370"/>
    </source>
</evidence>
<dbReference type="InterPro" id="IPR056794">
    <property type="entry name" value="PATL1-6_C_GOLD"/>
</dbReference>
<dbReference type="CDD" id="cd00170">
    <property type="entry name" value="SEC14"/>
    <property type="match status" value="1"/>
</dbReference>
<dbReference type="Proteomes" id="UP000504604">
    <property type="component" value="Linkage group LG11"/>
</dbReference>
<dbReference type="InterPro" id="IPR009038">
    <property type="entry name" value="GOLD_dom"/>
</dbReference>
<comment type="similarity">
    <text evidence="3">Belongs to the patellin family.</text>
</comment>
<dbReference type="PROSITE" id="PS50191">
    <property type="entry name" value="CRAL_TRIO"/>
    <property type="match status" value="1"/>
</dbReference>
<dbReference type="InterPro" id="IPR044834">
    <property type="entry name" value="PATL"/>
</dbReference>
<dbReference type="GO" id="GO:0005737">
    <property type="term" value="C:cytoplasm"/>
    <property type="evidence" value="ECO:0007669"/>
    <property type="project" value="UniProtKB-SubCell"/>
</dbReference>
<dbReference type="PANTHER" id="PTHR45932">
    <property type="entry name" value="PATELLIN-1"/>
    <property type="match status" value="1"/>
</dbReference>
<dbReference type="GeneID" id="105174619"/>
<dbReference type="PROSITE" id="PS50866">
    <property type="entry name" value="GOLD"/>
    <property type="match status" value="1"/>
</dbReference>
<feature type="domain" description="CRAL-TRIO" evidence="11">
    <location>
        <begin position="147"/>
        <end position="306"/>
    </location>
</feature>
<dbReference type="OrthoDB" id="75724at2759"/>
<dbReference type="FunCoup" id="A0A6I9UB51">
    <property type="interactions" value="1340"/>
</dbReference>
<evidence type="ECO:0000259" key="11">
    <source>
        <dbReference type="PROSITE" id="PS50191"/>
    </source>
</evidence>
<dbReference type="InterPro" id="IPR001251">
    <property type="entry name" value="CRAL-TRIO_dom"/>
</dbReference>
<dbReference type="InterPro" id="IPR011074">
    <property type="entry name" value="CRAL/TRIO_N_dom"/>
</dbReference>
<comment type="subcellular location">
    <subcellularLocation>
        <location evidence="2">Cytoplasm</location>
    </subcellularLocation>
    <subcellularLocation>
        <location evidence="1">Membrane</location>
    </subcellularLocation>
</comment>
<evidence type="ECO:0000256" key="7">
    <source>
        <dbReference type="ARBA" id="ARBA00023121"/>
    </source>
</evidence>
<dbReference type="GO" id="GO:0016020">
    <property type="term" value="C:membrane"/>
    <property type="evidence" value="ECO:0007669"/>
    <property type="project" value="UniProtKB-SubCell"/>
</dbReference>
<dbReference type="GO" id="GO:0008289">
    <property type="term" value="F:lipid binding"/>
    <property type="evidence" value="ECO:0007669"/>
    <property type="project" value="UniProtKB-KW"/>
</dbReference>
<dbReference type="FunFam" id="3.40.525.10:FF:000022">
    <property type="entry name" value="SEC14 cytosolic factor family protein"/>
    <property type="match status" value="1"/>
</dbReference>
<dbReference type="InterPro" id="IPR036598">
    <property type="entry name" value="GOLD_dom_sf"/>
</dbReference>
<protein>
    <submittedName>
        <fullName evidence="14">Patellin-6</fullName>
    </submittedName>
</protein>
<keyword evidence="7" id="KW-0446">Lipid-binding</keyword>
<keyword evidence="5" id="KW-0963">Cytoplasm</keyword>